<feature type="non-terminal residue" evidence="1">
    <location>
        <position position="1"/>
    </location>
</feature>
<reference evidence="1 2" key="1">
    <citation type="journal article" date="2024" name="J Genomics">
        <title>Draft genome sequencing and assembly of Favolaschia claudopus CIRM-BRFM 2984 isolated from oak limbs.</title>
        <authorList>
            <person name="Navarro D."/>
            <person name="Drula E."/>
            <person name="Chaduli D."/>
            <person name="Cazenave R."/>
            <person name="Ahrendt S."/>
            <person name="Wang J."/>
            <person name="Lipzen A."/>
            <person name="Daum C."/>
            <person name="Barry K."/>
            <person name="Grigoriev I.V."/>
            <person name="Favel A."/>
            <person name="Rosso M.N."/>
            <person name="Martin F."/>
        </authorList>
    </citation>
    <scope>NUCLEOTIDE SEQUENCE [LARGE SCALE GENOMIC DNA]</scope>
    <source>
        <strain evidence="1 2">CIRM-BRFM 2984</strain>
    </source>
</reference>
<keyword evidence="2" id="KW-1185">Reference proteome</keyword>
<organism evidence="1 2">
    <name type="scientific">Favolaschia claudopus</name>
    <dbReference type="NCBI Taxonomy" id="2862362"/>
    <lineage>
        <taxon>Eukaryota</taxon>
        <taxon>Fungi</taxon>
        <taxon>Dikarya</taxon>
        <taxon>Basidiomycota</taxon>
        <taxon>Agaricomycotina</taxon>
        <taxon>Agaricomycetes</taxon>
        <taxon>Agaricomycetidae</taxon>
        <taxon>Agaricales</taxon>
        <taxon>Marasmiineae</taxon>
        <taxon>Mycenaceae</taxon>
        <taxon>Favolaschia</taxon>
    </lineage>
</organism>
<protein>
    <submittedName>
        <fullName evidence="1">Uncharacterized protein</fullName>
    </submittedName>
</protein>
<comment type="caution">
    <text evidence="1">The sequence shown here is derived from an EMBL/GenBank/DDBJ whole genome shotgun (WGS) entry which is preliminary data.</text>
</comment>
<dbReference type="Proteomes" id="UP001362999">
    <property type="component" value="Unassembled WGS sequence"/>
</dbReference>
<evidence type="ECO:0000313" key="1">
    <source>
        <dbReference type="EMBL" id="KAK6981465.1"/>
    </source>
</evidence>
<sequence>CNDGFKIVAVSPWFLLSVSVLKSWADLNILLGQLFFKDASPLPAHKNVSGFGNDTALGVEVKRMSGWEECSVCHLLAYWTFADAGKWVMSGIQDARCSANTESVSVSSYLFFLASRVLFKGTYIPWVQPTLQPPLQPCQFCSLLWFGLHH</sequence>
<gene>
    <name evidence="1" type="ORF">R3P38DRAFT_3114297</name>
</gene>
<name>A0AAV9ZGS5_9AGAR</name>
<accession>A0AAV9ZGS5</accession>
<proteinExistence type="predicted"/>
<dbReference type="EMBL" id="JAWWNJ010000150">
    <property type="protein sequence ID" value="KAK6981465.1"/>
    <property type="molecule type" value="Genomic_DNA"/>
</dbReference>
<dbReference type="AlphaFoldDB" id="A0AAV9ZGS5"/>
<evidence type="ECO:0000313" key="2">
    <source>
        <dbReference type="Proteomes" id="UP001362999"/>
    </source>
</evidence>